<dbReference type="InterPro" id="IPR001753">
    <property type="entry name" value="Enoyl-CoA_hydra/iso"/>
</dbReference>
<protein>
    <recommendedName>
        <fullName evidence="6">Enoyl-CoA hydratase</fullName>
    </recommendedName>
</protein>
<dbReference type="RefSeq" id="XP_030831200.1">
    <property type="nucleotide sequence ID" value="XM_030975340.1"/>
</dbReference>
<dbReference type="GO" id="GO:0006635">
    <property type="term" value="P:fatty acid beta-oxidation"/>
    <property type="evidence" value="ECO:0000318"/>
    <property type="project" value="GO_Central"/>
</dbReference>
<dbReference type="OMA" id="MPFTVGM"/>
<accession>A0A7M7N7J5</accession>
<proteinExistence type="predicted"/>
<evidence type="ECO:0000256" key="1">
    <source>
        <dbReference type="ARBA" id="ARBA00000452"/>
    </source>
</evidence>
<dbReference type="FunFam" id="3.90.226.10:FF:000049">
    <property type="entry name" value="Enoyl-CoA delta isomerase 3"/>
    <property type="match status" value="1"/>
</dbReference>
<comment type="catalytic activity">
    <reaction evidence="2">
        <text>a (3E)-enoyl-CoA = a 4-saturated (2E)-enoyl-CoA</text>
        <dbReference type="Rhea" id="RHEA:45228"/>
        <dbReference type="ChEBI" id="CHEBI:58521"/>
        <dbReference type="ChEBI" id="CHEBI:85097"/>
        <dbReference type="EC" id="5.3.3.8"/>
    </reaction>
</comment>
<dbReference type="Gene3D" id="3.90.226.10">
    <property type="entry name" value="2-enoyl-CoA Hydratase, Chain A, domain 1"/>
    <property type="match status" value="1"/>
</dbReference>
<keyword evidence="3" id="KW-0443">Lipid metabolism</keyword>
<reference evidence="5" key="1">
    <citation type="submission" date="2015-02" db="EMBL/GenBank/DDBJ databases">
        <title>Genome sequencing for Strongylocentrotus purpuratus.</title>
        <authorList>
            <person name="Murali S."/>
            <person name="Liu Y."/>
            <person name="Vee V."/>
            <person name="English A."/>
            <person name="Wang M."/>
            <person name="Skinner E."/>
            <person name="Han Y."/>
            <person name="Muzny D.M."/>
            <person name="Worley K.C."/>
            <person name="Gibbs R.A."/>
        </authorList>
    </citation>
    <scope>NUCLEOTIDE SEQUENCE</scope>
</reference>
<dbReference type="GO" id="GO:0004165">
    <property type="term" value="F:delta(3)-delta(2)-enoyl-CoA isomerase activity"/>
    <property type="evidence" value="ECO:0000318"/>
    <property type="project" value="GO_Central"/>
</dbReference>
<reference evidence="4" key="2">
    <citation type="submission" date="2021-01" db="UniProtKB">
        <authorList>
            <consortium name="EnsemblMetazoa"/>
        </authorList>
    </citation>
    <scope>IDENTIFICATION</scope>
</reference>
<dbReference type="Proteomes" id="UP000007110">
    <property type="component" value="Unassembled WGS sequence"/>
</dbReference>
<dbReference type="SUPFAM" id="SSF52096">
    <property type="entry name" value="ClpP/crotonase"/>
    <property type="match status" value="1"/>
</dbReference>
<evidence type="ECO:0000256" key="3">
    <source>
        <dbReference type="ARBA" id="ARBA00023098"/>
    </source>
</evidence>
<keyword evidence="5" id="KW-1185">Reference proteome</keyword>
<comment type="catalytic activity">
    <reaction evidence="1">
        <text>a (3Z)-enoyl-CoA = a 4-saturated (2E)-enoyl-CoA</text>
        <dbReference type="Rhea" id="RHEA:45900"/>
        <dbReference type="ChEBI" id="CHEBI:85097"/>
        <dbReference type="ChEBI" id="CHEBI:85489"/>
        <dbReference type="EC" id="5.3.3.8"/>
    </reaction>
</comment>
<dbReference type="InterPro" id="IPR029045">
    <property type="entry name" value="ClpP/crotonase-like_dom_sf"/>
</dbReference>
<dbReference type="PANTHER" id="PTHR11941:SF75">
    <property type="entry name" value="ENOYL-COA HYDRATASE_ISOMERASE FAMILY PROTEIN"/>
    <property type="match status" value="1"/>
</dbReference>
<dbReference type="KEGG" id="spu:764252"/>
<evidence type="ECO:0008006" key="6">
    <source>
        <dbReference type="Google" id="ProtNLM"/>
    </source>
</evidence>
<dbReference type="PANTHER" id="PTHR11941">
    <property type="entry name" value="ENOYL-COA HYDRATASE-RELATED"/>
    <property type="match status" value="1"/>
</dbReference>
<dbReference type="CDD" id="cd06558">
    <property type="entry name" value="crotonase-like"/>
    <property type="match status" value="1"/>
</dbReference>
<evidence type="ECO:0000313" key="4">
    <source>
        <dbReference type="EnsemblMetazoa" id="XP_030831200"/>
    </source>
</evidence>
<sequence length="257" mass="29169">MAAALRAVRLEVVQDGIALIRMINGDNKWNMPFLNEFGKALDEVERNEDIRCVIFTGQEKFFSYGLDLPWIARQTKETNKRFLFENDAIIDRVALFPMPTIAAMNGHAFGMGAILALACDYRVMRKGRGWFCLPETKIKLTFSPITLELIRLKLHRVQTLRDAAIFSKRYTAEEALRADIIDEAVDENQVMEAAIRYGNEIAGEILDRGCVSAAKDKLYGVPIRAKRDAQLQSMTEKDKNDRIEGFIRGAQFLASKM</sequence>
<name>A0A7M7N7J5_STRPU</name>
<evidence type="ECO:0000313" key="5">
    <source>
        <dbReference type="Proteomes" id="UP000007110"/>
    </source>
</evidence>
<dbReference type="InParanoid" id="A0A7M7N7J5"/>
<organism evidence="4 5">
    <name type="scientific">Strongylocentrotus purpuratus</name>
    <name type="common">Purple sea urchin</name>
    <dbReference type="NCBI Taxonomy" id="7668"/>
    <lineage>
        <taxon>Eukaryota</taxon>
        <taxon>Metazoa</taxon>
        <taxon>Echinodermata</taxon>
        <taxon>Eleutherozoa</taxon>
        <taxon>Echinozoa</taxon>
        <taxon>Echinoidea</taxon>
        <taxon>Euechinoidea</taxon>
        <taxon>Echinacea</taxon>
        <taxon>Camarodonta</taxon>
        <taxon>Echinidea</taxon>
        <taxon>Strongylocentrotidae</taxon>
        <taxon>Strongylocentrotus</taxon>
    </lineage>
</organism>
<dbReference type="EnsemblMetazoa" id="XM_030975340">
    <property type="protein sequence ID" value="XP_030831200"/>
    <property type="gene ID" value="LOC764252"/>
</dbReference>
<dbReference type="GeneID" id="764252"/>
<dbReference type="AlphaFoldDB" id="A0A7M7N7J5"/>
<dbReference type="Pfam" id="PF00378">
    <property type="entry name" value="ECH_1"/>
    <property type="match status" value="1"/>
</dbReference>
<evidence type="ECO:0000256" key="2">
    <source>
        <dbReference type="ARBA" id="ARBA00000765"/>
    </source>
</evidence>